<sequence>MPVPGLSDFFGSNLEPPPGVETYGSDPQGLILLLNNIFRVAIYGGGLLAVINFAISGIQYIGSAGNPEVAKKASSRIWISMLGLLLIAASTVAAAVIGLIFFGSATAIISPTIYGP</sequence>
<name>A0A0G1USE5_9BACT</name>
<gene>
    <name evidence="2" type="ORF">UX85_C0008G0019</name>
</gene>
<keyword evidence="1" id="KW-1133">Transmembrane helix</keyword>
<comment type="caution">
    <text evidence="2">The sequence shown here is derived from an EMBL/GenBank/DDBJ whole genome shotgun (WGS) entry which is preliminary data.</text>
</comment>
<feature type="transmembrane region" description="Helical" evidence="1">
    <location>
        <begin position="40"/>
        <end position="61"/>
    </location>
</feature>
<dbReference type="Proteomes" id="UP000033860">
    <property type="component" value="Unassembled WGS sequence"/>
</dbReference>
<evidence type="ECO:0000313" key="3">
    <source>
        <dbReference type="Proteomes" id="UP000033860"/>
    </source>
</evidence>
<evidence type="ECO:0008006" key="4">
    <source>
        <dbReference type="Google" id="ProtNLM"/>
    </source>
</evidence>
<proteinExistence type="predicted"/>
<accession>A0A0G1USE5</accession>
<reference evidence="2 3" key="1">
    <citation type="journal article" date="2015" name="Nature">
        <title>rRNA introns, odd ribosomes, and small enigmatic genomes across a large radiation of phyla.</title>
        <authorList>
            <person name="Brown C.T."/>
            <person name="Hug L.A."/>
            <person name="Thomas B.C."/>
            <person name="Sharon I."/>
            <person name="Castelle C.J."/>
            <person name="Singh A."/>
            <person name="Wilkins M.J."/>
            <person name="Williams K.H."/>
            <person name="Banfield J.F."/>
        </authorList>
    </citation>
    <scope>NUCLEOTIDE SEQUENCE [LARGE SCALE GENOMIC DNA]</scope>
</reference>
<feature type="transmembrane region" description="Helical" evidence="1">
    <location>
        <begin position="82"/>
        <end position="109"/>
    </location>
</feature>
<keyword evidence="1" id="KW-0472">Membrane</keyword>
<organism evidence="2 3">
    <name type="scientific">Candidatus Beckwithbacteria bacterium GW2011_GWB1_47_15</name>
    <dbReference type="NCBI Taxonomy" id="1618371"/>
    <lineage>
        <taxon>Bacteria</taxon>
        <taxon>Candidatus Beckwithiibacteriota</taxon>
    </lineage>
</organism>
<evidence type="ECO:0000256" key="1">
    <source>
        <dbReference type="SAM" id="Phobius"/>
    </source>
</evidence>
<dbReference type="EMBL" id="LCNT01000008">
    <property type="protein sequence ID" value="KKU60645.1"/>
    <property type="molecule type" value="Genomic_DNA"/>
</dbReference>
<dbReference type="AlphaFoldDB" id="A0A0G1USE5"/>
<evidence type="ECO:0000313" key="2">
    <source>
        <dbReference type="EMBL" id="KKU60645.1"/>
    </source>
</evidence>
<keyword evidence="1" id="KW-0812">Transmembrane</keyword>
<protein>
    <recommendedName>
        <fullName evidence="4">Integral membrane protein</fullName>
    </recommendedName>
</protein>